<evidence type="ECO:0000313" key="3">
    <source>
        <dbReference type="Proteomes" id="UP000796880"/>
    </source>
</evidence>
<dbReference type="EMBL" id="VOIH02000004">
    <property type="protein sequence ID" value="KAF3447782.1"/>
    <property type="molecule type" value="Genomic_DNA"/>
</dbReference>
<dbReference type="Proteomes" id="UP000796880">
    <property type="component" value="Unassembled WGS sequence"/>
</dbReference>
<feature type="compositionally biased region" description="Basic and acidic residues" evidence="1">
    <location>
        <begin position="90"/>
        <end position="106"/>
    </location>
</feature>
<evidence type="ECO:0000313" key="2">
    <source>
        <dbReference type="EMBL" id="KAF3447782.1"/>
    </source>
</evidence>
<feature type="region of interest" description="Disordered" evidence="1">
    <location>
        <begin position="72"/>
        <end position="173"/>
    </location>
</feature>
<sequence>MPPPKDKGRKDRYFFVSRSGLCDWHVSDRNPPLDRKSAVMPYLYDAAIKVDKAFKKKAEAYINAAPIKRLKKTTSTKQTAWRPQKWVESTGKEVVRGHQKLIEKDSGAGSPRLTTPSQRGEGRQSQWWRHGLEPKAHLQEGTIDAILKTPTTRSYASRPGRRRSGHPTPNDLI</sequence>
<gene>
    <name evidence="2" type="ORF">FNV43_RR08486</name>
</gene>
<feature type="compositionally biased region" description="Polar residues" evidence="1">
    <location>
        <begin position="112"/>
        <end position="127"/>
    </location>
</feature>
<protein>
    <submittedName>
        <fullName evidence="2">Uncharacterized protein</fullName>
    </submittedName>
</protein>
<reference evidence="2" key="1">
    <citation type="submission" date="2020-03" db="EMBL/GenBank/DDBJ databases">
        <title>A high-quality chromosome-level genome assembly of a woody plant with both climbing and erect habits, Rhamnella rubrinervis.</title>
        <authorList>
            <person name="Lu Z."/>
            <person name="Yang Y."/>
            <person name="Zhu X."/>
            <person name="Sun Y."/>
        </authorList>
    </citation>
    <scope>NUCLEOTIDE SEQUENCE</scope>
    <source>
        <strain evidence="2">BYM</strain>
        <tissue evidence="2">Leaf</tissue>
    </source>
</reference>
<dbReference type="AlphaFoldDB" id="A0A8K0H8B4"/>
<organism evidence="2 3">
    <name type="scientific">Rhamnella rubrinervis</name>
    <dbReference type="NCBI Taxonomy" id="2594499"/>
    <lineage>
        <taxon>Eukaryota</taxon>
        <taxon>Viridiplantae</taxon>
        <taxon>Streptophyta</taxon>
        <taxon>Embryophyta</taxon>
        <taxon>Tracheophyta</taxon>
        <taxon>Spermatophyta</taxon>
        <taxon>Magnoliopsida</taxon>
        <taxon>eudicotyledons</taxon>
        <taxon>Gunneridae</taxon>
        <taxon>Pentapetalae</taxon>
        <taxon>rosids</taxon>
        <taxon>fabids</taxon>
        <taxon>Rosales</taxon>
        <taxon>Rhamnaceae</taxon>
        <taxon>rhamnoid group</taxon>
        <taxon>Rhamneae</taxon>
        <taxon>Rhamnella</taxon>
    </lineage>
</organism>
<evidence type="ECO:0000256" key="1">
    <source>
        <dbReference type="SAM" id="MobiDB-lite"/>
    </source>
</evidence>
<accession>A0A8K0H8B4</accession>
<name>A0A8K0H8B4_9ROSA</name>
<keyword evidence="3" id="KW-1185">Reference proteome</keyword>
<comment type="caution">
    <text evidence="2">The sequence shown here is derived from an EMBL/GenBank/DDBJ whole genome shotgun (WGS) entry which is preliminary data.</text>
</comment>
<proteinExistence type="predicted"/>